<evidence type="ECO:0000313" key="2">
    <source>
        <dbReference type="EMBL" id="MDP9750290.1"/>
    </source>
</evidence>
<feature type="domain" description="Helicase ATP-binding" evidence="1">
    <location>
        <begin position="111"/>
        <end position="311"/>
    </location>
</feature>
<dbReference type="InterPro" id="IPR014001">
    <property type="entry name" value="Helicase_ATP-bd"/>
</dbReference>
<keyword evidence="3" id="KW-1185">Reference proteome</keyword>
<dbReference type="Pfam" id="PF04851">
    <property type="entry name" value="ResIII"/>
    <property type="match status" value="1"/>
</dbReference>
<reference evidence="2 3" key="1">
    <citation type="submission" date="2023-07" db="EMBL/GenBank/DDBJ databases">
        <title>Genomic Encyclopedia of Type Strains, Phase IV (KMG-IV): sequencing the most valuable type-strain genomes for metagenomic binning, comparative biology and taxonomic classification.</title>
        <authorList>
            <person name="Goeker M."/>
        </authorList>
    </citation>
    <scope>NUCLEOTIDE SEQUENCE [LARGE SCALE GENOMIC DNA]</scope>
    <source>
        <strain evidence="2 3">DSM 25963</strain>
    </source>
</reference>
<dbReference type="SUPFAM" id="SSF159006">
    <property type="entry name" value="YopX-like"/>
    <property type="match status" value="1"/>
</dbReference>
<dbReference type="Gene3D" id="3.40.50.300">
    <property type="entry name" value="P-loop containing nucleotide triphosphate hydrolases"/>
    <property type="match status" value="1"/>
</dbReference>
<dbReference type="Proteomes" id="UP001223886">
    <property type="component" value="Unassembled WGS sequence"/>
</dbReference>
<dbReference type="RefSeq" id="WP_307680906.1">
    <property type="nucleotide sequence ID" value="NZ_JAURUP010000006.1"/>
</dbReference>
<organism evidence="2 3">
    <name type="scientific">Thermoanaerobacter pentosaceus</name>
    <dbReference type="NCBI Taxonomy" id="694059"/>
    <lineage>
        <taxon>Bacteria</taxon>
        <taxon>Bacillati</taxon>
        <taxon>Bacillota</taxon>
        <taxon>Clostridia</taxon>
        <taxon>Thermoanaerobacterales</taxon>
        <taxon>Thermoanaerobacteraceae</taxon>
        <taxon>Thermoanaerobacter</taxon>
    </lineage>
</organism>
<comment type="caution">
    <text evidence="2">The sequence shown here is derived from an EMBL/GenBank/DDBJ whole genome shotgun (WGS) entry which is preliminary data.</text>
</comment>
<name>A0ABT9M2K3_9THEO</name>
<sequence>MKLEKSLVLYKFFINLFDDKDLIGNLKGRDEGYDTIGRSYFVDSLIGLKPDWEQKLLEYDQRIKRYAEHIGKRRENFNLKYFQYLAVLFTEIFLERYFNDKNTFIAELNSFLDNFNTENRTTISPFTEENLKKLAFWLATGSGKTLIMHINYLQIMSYFDRWDNILLITPSEEMSIQHCKEMTRSGIPCKLYDGNINNLKTKNKEVLIIDIYKLTEEKKGEGKTIETSYFDGKNLVFIDEGHKGQSTEEQKWKKLREDLGKDGLIFEYSATFGQVIDKNQDLLDEYAKAIIFDYSYKYFYHDGYGKDFYVYNIKKEDYSEDNIDLLFTAGLLSFYEQLELYERCRVEFRQYNIEKPLWIFVGSKVTGKGINSDVVRVVKFLDKVTRDEVFLRTTIEKIFKGQTGLKDKNGDDIFEDKFEFLRTLEIDDIVDGIYEKVFNGRGRLQLREIKNADGEIAIRTTENEYFADIKVGDLSELKKLLKSIGFEVEEDKFTDSLFLNIDSVSSPVNILIGVKKFIEGWDSWRVSSMGLLNMGKSEGPQIIQLFGRGVRLKGKDYSLKREENAEYKLKVLQTLFIFGLNADYVDAFLGAMNNEGIDYEEIRIKIRFNKLEEWTNKLLNVKVREEFNFKNIPIKLEFNENIVKRISIDLRPRITLRHGVEERQDIVTTVQDPITISEEHLKMVDWSYVYPKLIEYKLVEKMYNLAIDPEILRDIVESTKYKIYTTSGRFDVKTYDGIRKWNELILMILKNYIQKFYKYMEKKFMMNYLTVEPLNEEKKEAFPEKGEIILRIPQGLRRDIQKVYEQLKDFDEGRMPREWEIKHQNGRCEYYFIVHLDSHLYTPLIVWQQGKDEIESIPVKLNKGETKFVLDLKKYLEENKLRLMNTKVFLLRNLSKRGVGFFVNAGFYPDFIMWLVNEDKQTCIFIDPKGITYTGSFDDDKVQFCANGIKEIEKVIGRNNLKLKAYIISVTEYDEIYKRFHGGGKPIEEFTRHNILFMEQKYELNGRIESYIGKIIFG</sequence>
<proteinExistence type="predicted"/>
<dbReference type="InterPro" id="IPR006935">
    <property type="entry name" value="Helicase/UvrB_N"/>
</dbReference>
<accession>A0ABT9M2K3</accession>
<evidence type="ECO:0000259" key="1">
    <source>
        <dbReference type="SMART" id="SM00487"/>
    </source>
</evidence>
<evidence type="ECO:0000313" key="3">
    <source>
        <dbReference type="Proteomes" id="UP001223886"/>
    </source>
</evidence>
<dbReference type="EMBL" id="JAURUP010000006">
    <property type="protein sequence ID" value="MDP9750290.1"/>
    <property type="molecule type" value="Genomic_DNA"/>
</dbReference>
<dbReference type="InterPro" id="IPR027417">
    <property type="entry name" value="P-loop_NTPase"/>
</dbReference>
<protein>
    <recommendedName>
        <fullName evidence="1">Helicase ATP-binding domain-containing protein</fullName>
    </recommendedName>
</protein>
<dbReference type="SMART" id="SM00487">
    <property type="entry name" value="DEXDc"/>
    <property type="match status" value="1"/>
</dbReference>
<gene>
    <name evidence="2" type="ORF">J2S24_000758</name>
</gene>
<dbReference type="SUPFAM" id="SSF52540">
    <property type="entry name" value="P-loop containing nucleoside triphosphate hydrolases"/>
    <property type="match status" value="1"/>
</dbReference>